<feature type="compositionally biased region" description="Basic and acidic residues" evidence="1">
    <location>
        <begin position="49"/>
        <end position="63"/>
    </location>
</feature>
<evidence type="ECO:0000313" key="3">
    <source>
        <dbReference type="EMBL" id="RMZ04952.1"/>
    </source>
</evidence>
<gene>
    <name evidence="3" type="ORF">D0864_02613</name>
</gene>
<feature type="transmembrane region" description="Helical" evidence="2">
    <location>
        <begin position="362"/>
        <end position="384"/>
    </location>
</feature>
<feature type="compositionally biased region" description="Low complexity" evidence="1">
    <location>
        <begin position="1"/>
        <end position="21"/>
    </location>
</feature>
<protein>
    <submittedName>
        <fullName evidence="3">Uncharacterized protein</fullName>
    </submittedName>
</protein>
<evidence type="ECO:0000313" key="4">
    <source>
        <dbReference type="Proteomes" id="UP000269539"/>
    </source>
</evidence>
<sequence>MDKTQQQQQQDADSEQQQQQQQPPPPPTQLRPRPDLVAKPIPFLHPTRKGYEVWDSNNEKEGPADATSANATAAYRWRARDNRKGNPSKINFRKGSKKEKRLANEGVHSFLERLTGRHPLVIHSRKGTEPPLSRTLARTARNILRMLYVYPWWDVSWWIGVLFSVGCVLFVIAGCFYWVPIAWPSTEFPGEELTAGGILSFLGATLFAVGGFLLVVEATNEKQTECFGWAVEKELFGGGGGGEEEEDEQSGRRRRSAQGRSSDFEVKSDGAQSKQRLRPDPEQCSHHHQVGFRTAAAGVPRPSDQRRWQWLPSWDELRHHYIFEIGFLASFTLAIGTFVFWVSGLLALPGIYNHLSQGVLQGIYWLTYLVGGVLFVISSLLYMLETQEKWYLPAPHALGWWIGAFNMIGSVGWTLSAAFGYCTTSWCGYQGDLSLLWASIAYLIGSVLLWYEAMEKYPVVRMRSGDDSQA</sequence>
<feature type="transmembrane region" description="Helical" evidence="2">
    <location>
        <begin position="155"/>
        <end position="181"/>
    </location>
</feature>
<evidence type="ECO:0000256" key="1">
    <source>
        <dbReference type="SAM" id="MobiDB-lite"/>
    </source>
</evidence>
<dbReference type="AlphaFoldDB" id="A0A3M7GWE0"/>
<keyword evidence="2" id="KW-0812">Transmembrane</keyword>
<name>A0A3M7GWE0_HORWE</name>
<feature type="transmembrane region" description="Helical" evidence="2">
    <location>
        <begin position="321"/>
        <end position="342"/>
    </location>
</feature>
<feature type="region of interest" description="Disordered" evidence="1">
    <location>
        <begin position="1"/>
        <end position="98"/>
    </location>
</feature>
<accession>A0A3M7GWE0</accession>
<feature type="transmembrane region" description="Helical" evidence="2">
    <location>
        <begin position="396"/>
        <end position="415"/>
    </location>
</feature>
<keyword evidence="2" id="KW-1133">Transmembrane helix</keyword>
<feature type="compositionally biased region" description="Low complexity" evidence="1">
    <location>
        <begin position="64"/>
        <end position="74"/>
    </location>
</feature>
<comment type="caution">
    <text evidence="3">The sequence shown here is derived from an EMBL/GenBank/DDBJ whole genome shotgun (WGS) entry which is preliminary data.</text>
</comment>
<evidence type="ECO:0000256" key="2">
    <source>
        <dbReference type="SAM" id="Phobius"/>
    </source>
</evidence>
<organism evidence="3 4">
    <name type="scientific">Hortaea werneckii</name>
    <name type="common">Black yeast</name>
    <name type="synonym">Cladosporium werneckii</name>
    <dbReference type="NCBI Taxonomy" id="91943"/>
    <lineage>
        <taxon>Eukaryota</taxon>
        <taxon>Fungi</taxon>
        <taxon>Dikarya</taxon>
        <taxon>Ascomycota</taxon>
        <taxon>Pezizomycotina</taxon>
        <taxon>Dothideomycetes</taxon>
        <taxon>Dothideomycetidae</taxon>
        <taxon>Mycosphaerellales</taxon>
        <taxon>Teratosphaeriaceae</taxon>
        <taxon>Hortaea</taxon>
    </lineage>
</organism>
<reference evidence="3 4" key="1">
    <citation type="journal article" date="2018" name="BMC Genomics">
        <title>Genomic evidence for intraspecific hybridization in a clonal and extremely halotolerant yeast.</title>
        <authorList>
            <person name="Gostincar C."/>
            <person name="Stajich J.E."/>
            <person name="Zupancic J."/>
            <person name="Zalar P."/>
            <person name="Gunde-Cimerman N."/>
        </authorList>
    </citation>
    <scope>NUCLEOTIDE SEQUENCE [LARGE SCALE GENOMIC DNA]</scope>
    <source>
        <strain evidence="3 4">EXF-10513</strain>
    </source>
</reference>
<feature type="transmembrane region" description="Helical" evidence="2">
    <location>
        <begin position="193"/>
        <end position="216"/>
    </location>
</feature>
<proteinExistence type="predicted"/>
<keyword evidence="2" id="KW-0472">Membrane</keyword>
<dbReference type="EMBL" id="QWIO01000185">
    <property type="protein sequence ID" value="RMZ04952.1"/>
    <property type="molecule type" value="Genomic_DNA"/>
</dbReference>
<feature type="region of interest" description="Disordered" evidence="1">
    <location>
        <begin position="237"/>
        <end position="286"/>
    </location>
</feature>
<dbReference type="Proteomes" id="UP000269539">
    <property type="component" value="Unassembled WGS sequence"/>
</dbReference>
<dbReference type="VEuPathDB" id="FungiDB:BTJ68_08640"/>
<feature type="transmembrane region" description="Helical" evidence="2">
    <location>
        <begin position="435"/>
        <end position="453"/>
    </location>
</feature>